<dbReference type="HOGENOM" id="CLU_779573_0_0_1"/>
<dbReference type="PaxDb" id="2850-Phatr45616"/>
<dbReference type="OrthoDB" id="10564738at2759"/>
<name>B7FYA4_PHATC</name>
<keyword evidence="2" id="KW-1185">Reference proteome</keyword>
<gene>
    <name evidence="1" type="ORF">PHATRDRAFT_45616</name>
</gene>
<dbReference type="RefSeq" id="XP_002179902.1">
    <property type="nucleotide sequence ID" value="XM_002179866.1"/>
</dbReference>
<dbReference type="GeneID" id="7200658"/>
<organism evidence="1 2">
    <name type="scientific">Phaeodactylum tricornutum (strain CCAP 1055/1)</name>
    <dbReference type="NCBI Taxonomy" id="556484"/>
    <lineage>
        <taxon>Eukaryota</taxon>
        <taxon>Sar</taxon>
        <taxon>Stramenopiles</taxon>
        <taxon>Ochrophyta</taxon>
        <taxon>Bacillariophyta</taxon>
        <taxon>Bacillariophyceae</taxon>
        <taxon>Bacillariophycidae</taxon>
        <taxon>Naviculales</taxon>
        <taxon>Phaeodactylaceae</taxon>
        <taxon>Phaeodactylum</taxon>
    </lineage>
</organism>
<proteinExistence type="predicted"/>
<protein>
    <submittedName>
        <fullName evidence="1">Uncharacterized protein</fullName>
    </submittedName>
</protein>
<accession>B7FYA4</accession>
<sequence length="356" mass="39878">MPPQTNEGNPLNKQPCNFECDANSKHFFASPAESIRSCRFPLTSSLFEGSNGKIQDFAVTLGSLVTRSDALVSKTEAIDNHYSPVTDACLVSLRSRMPLVLHQARLFVASLYHCDDDSTKTIYRLRSAIALRRAEQYLDMIESAVENPPRDALDKQLHRILNSDRLQTLHREMATEFSFRISPWVSSFLAFDLPAGPTALAKVEKPFPLAVKVEPMFEFNSRELLSGRTETIKVRACNVAIETCKHRAREFSARAGAVGDCILQVRLIPTDVAEIEAGLRVWGHEADVPNLCIREVRAVQLNAYPPKPKTNVDIYTSYYYGDASVTVTMIMKTFSTPNDETPDLHVELFLTFSEDS</sequence>
<evidence type="ECO:0000313" key="1">
    <source>
        <dbReference type="EMBL" id="EEC48888.1"/>
    </source>
</evidence>
<reference evidence="1 2" key="1">
    <citation type="journal article" date="2008" name="Nature">
        <title>The Phaeodactylum genome reveals the evolutionary history of diatom genomes.</title>
        <authorList>
            <person name="Bowler C."/>
            <person name="Allen A.E."/>
            <person name="Badger J.H."/>
            <person name="Grimwood J."/>
            <person name="Jabbari K."/>
            <person name="Kuo A."/>
            <person name="Maheswari U."/>
            <person name="Martens C."/>
            <person name="Maumus F."/>
            <person name="Otillar R.P."/>
            <person name="Rayko E."/>
            <person name="Salamov A."/>
            <person name="Vandepoele K."/>
            <person name="Beszteri B."/>
            <person name="Gruber A."/>
            <person name="Heijde M."/>
            <person name="Katinka M."/>
            <person name="Mock T."/>
            <person name="Valentin K."/>
            <person name="Verret F."/>
            <person name="Berges J.A."/>
            <person name="Brownlee C."/>
            <person name="Cadoret J.P."/>
            <person name="Chiovitti A."/>
            <person name="Choi C.J."/>
            <person name="Coesel S."/>
            <person name="De Martino A."/>
            <person name="Detter J.C."/>
            <person name="Durkin C."/>
            <person name="Falciatore A."/>
            <person name="Fournet J."/>
            <person name="Haruta M."/>
            <person name="Huysman M.J."/>
            <person name="Jenkins B.D."/>
            <person name="Jiroutova K."/>
            <person name="Jorgensen R.E."/>
            <person name="Joubert Y."/>
            <person name="Kaplan A."/>
            <person name="Kroger N."/>
            <person name="Kroth P.G."/>
            <person name="La Roche J."/>
            <person name="Lindquist E."/>
            <person name="Lommer M."/>
            <person name="Martin-Jezequel V."/>
            <person name="Lopez P.J."/>
            <person name="Lucas S."/>
            <person name="Mangogna M."/>
            <person name="McGinnis K."/>
            <person name="Medlin L.K."/>
            <person name="Montsant A."/>
            <person name="Oudot-Le Secq M.P."/>
            <person name="Napoli C."/>
            <person name="Obornik M."/>
            <person name="Parker M.S."/>
            <person name="Petit J.L."/>
            <person name="Porcel B.M."/>
            <person name="Poulsen N."/>
            <person name="Robison M."/>
            <person name="Rychlewski L."/>
            <person name="Rynearson T.A."/>
            <person name="Schmutz J."/>
            <person name="Shapiro H."/>
            <person name="Siaut M."/>
            <person name="Stanley M."/>
            <person name="Sussman M.R."/>
            <person name="Taylor A.R."/>
            <person name="Vardi A."/>
            <person name="von Dassow P."/>
            <person name="Vyverman W."/>
            <person name="Willis A."/>
            <person name="Wyrwicz L.S."/>
            <person name="Rokhsar D.S."/>
            <person name="Weissenbach J."/>
            <person name="Armbrust E.V."/>
            <person name="Green B.R."/>
            <person name="Van de Peer Y."/>
            <person name="Grigoriev I.V."/>
        </authorList>
    </citation>
    <scope>NUCLEOTIDE SEQUENCE [LARGE SCALE GENOMIC DNA]</scope>
    <source>
        <strain evidence="1 2">CCAP 1055/1</strain>
    </source>
</reference>
<dbReference type="Proteomes" id="UP000000759">
    <property type="component" value="Chromosome 7"/>
</dbReference>
<evidence type="ECO:0000313" key="2">
    <source>
        <dbReference type="Proteomes" id="UP000000759"/>
    </source>
</evidence>
<dbReference type="EMBL" id="CM000610">
    <property type="protein sequence ID" value="EEC48888.1"/>
    <property type="molecule type" value="Genomic_DNA"/>
</dbReference>
<dbReference type="KEGG" id="pti:PHATRDRAFT_45616"/>
<dbReference type="AlphaFoldDB" id="B7FYA4"/>
<dbReference type="InParanoid" id="B7FYA4"/>
<reference evidence="2" key="2">
    <citation type="submission" date="2008-08" db="EMBL/GenBank/DDBJ databases">
        <authorList>
            <consortium name="Diatom Consortium"/>
            <person name="Grigoriev I."/>
            <person name="Grimwood J."/>
            <person name="Kuo A."/>
            <person name="Otillar R.P."/>
            <person name="Salamov A."/>
            <person name="Detter J.C."/>
            <person name="Lindquist E."/>
            <person name="Shapiro H."/>
            <person name="Lucas S."/>
            <person name="Glavina del Rio T."/>
            <person name="Pitluck S."/>
            <person name="Rokhsar D."/>
            <person name="Bowler C."/>
        </authorList>
    </citation>
    <scope>GENOME REANNOTATION</scope>
    <source>
        <strain evidence="2">CCAP 1055/1</strain>
    </source>
</reference>